<dbReference type="Proteomes" id="UP000446719">
    <property type="component" value="Unassembled WGS sequence"/>
</dbReference>
<dbReference type="AlphaFoldDB" id="A0A845KPF0"/>
<dbReference type="RefSeq" id="WP_161159121.1">
    <property type="nucleotide sequence ID" value="NZ_WWSB01000007.1"/>
</dbReference>
<organism evidence="1 2">
    <name type="scientific">Dorea longicatena</name>
    <dbReference type="NCBI Taxonomy" id="88431"/>
    <lineage>
        <taxon>Bacteria</taxon>
        <taxon>Bacillati</taxon>
        <taxon>Bacillota</taxon>
        <taxon>Clostridia</taxon>
        <taxon>Lachnospirales</taxon>
        <taxon>Lachnospiraceae</taxon>
        <taxon>Dorea</taxon>
    </lineage>
</organism>
<evidence type="ECO:0000313" key="1">
    <source>
        <dbReference type="EMBL" id="MZK17903.1"/>
    </source>
</evidence>
<sequence>MKIECLQQKKEIDKKEILANFLRTIVAVARYGRTTIYEGDTYYVPYTIVSYQVEETKEIYRFITSEVSEDVAVFRQDEKKVIEMVETEADERYVVEGMRSNEELLEEVEKKIRLNKKMRKMFQKYHFELQEIKTVYLPEQTFYGRGKKDYLFLVDPLLQKVDFKNLSAVEERFAKNYMQSAVQ</sequence>
<gene>
    <name evidence="1" type="ORF">GT565_07215</name>
</gene>
<evidence type="ECO:0000313" key="2">
    <source>
        <dbReference type="Proteomes" id="UP000446719"/>
    </source>
</evidence>
<reference evidence="1 2" key="1">
    <citation type="journal article" date="2019" name="Nat. Med.">
        <title>A library of human gut bacterial isolates paired with longitudinal multiomics data enables mechanistic microbiome research.</title>
        <authorList>
            <person name="Poyet M."/>
            <person name="Groussin M."/>
            <person name="Gibbons S.M."/>
            <person name="Avila-Pacheco J."/>
            <person name="Jiang X."/>
            <person name="Kearney S.M."/>
            <person name="Perrotta A.R."/>
            <person name="Berdy B."/>
            <person name="Zhao S."/>
            <person name="Lieberman T.D."/>
            <person name="Swanson P.K."/>
            <person name="Smith M."/>
            <person name="Roesemann S."/>
            <person name="Alexander J.E."/>
            <person name="Rich S.A."/>
            <person name="Livny J."/>
            <person name="Vlamakis H."/>
            <person name="Clish C."/>
            <person name="Bullock K."/>
            <person name="Deik A."/>
            <person name="Scott J."/>
            <person name="Pierce K.A."/>
            <person name="Xavier R.J."/>
            <person name="Alm E.J."/>
        </authorList>
    </citation>
    <scope>NUCLEOTIDE SEQUENCE [LARGE SCALE GENOMIC DNA]</scope>
    <source>
        <strain evidence="1 2">BIOML-A7</strain>
    </source>
</reference>
<protein>
    <submittedName>
        <fullName evidence="1">Uncharacterized protein</fullName>
    </submittedName>
</protein>
<dbReference type="EMBL" id="WWSB01000007">
    <property type="protein sequence ID" value="MZK17903.1"/>
    <property type="molecule type" value="Genomic_DNA"/>
</dbReference>
<accession>A0A845KPF0</accession>
<comment type="caution">
    <text evidence="1">The sequence shown here is derived from an EMBL/GenBank/DDBJ whole genome shotgun (WGS) entry which is preliminary data.</text>
</comment>
<proteinExistence type="predicted"/>
<name>A0A845KPF0_9FIRM</name>